<dbReference type="Pfam" id="PF09571">
    <property type="entry name" value="RE_XcyI"/>
    <property type="match status" value="1"/>
</dbReference>
<dbReference type="AlphaFoldDB" id="Q67SM5"/>
<keyword evidence="2" id="KW-1185">Reference proteome</keyword>
<dbReference type="EMBL" id="AP006840">
    <property type="protein sequence ID" value="BAD39318.1"/>
    <property type="molecule type" value="Genomic_DNA"/>
</dbReference>
<dbReference type="STRING" id="292459.STH333"/>
<proteinExistence type="predicted"/>
<name>Q67SM5_SYMTH</name>
<dbReference type="KEGG" id="sth:STH333"/>
<accession>Q67SM5</accession>
<dbReference type="GO" id="GO:0000287">
    <property type="term" value="F:magnesium ion binding"/>
    <property type="evidence" value="ECO:0007669"/>
    <property type="project" value="InterPro"/>
</dbReference>
<dbReference type="HOGENOM" id="CLU_834052_0_0_9"/>
<dbReference type="GO" id="GO:0009036">
    <property type="term" value="F:type II site-specific deoxyribonuclease activity"/>
    <property type="evidence" value="ECO:0007669"/>
    <property type="project" value="InterPro"/>
</dbReference>
<organism evidence="1 2">
    <name type="scientific">Symbiobacterium thermophilum (strain DSM 24528 / JCM 14929 / IAM 14863 / T)</name>
    <dbReference type="NCBI Taxonomy" id="292459"/>
    <lineage>
        <taxon>Bacteria</taxon>
        <taxon>Bacillati</taxon>
        <taxon>Bacillota</taxon>
        <taxon>Clostridia</taxon>
        <taxon>Eubacteriales</taxon>
        <taxon>Symbiobacteriaceae</taxon>
        <taxon>Symbiobacterium</taxon>
    </lineage>
</organism>
<dbReference type="GO" id="GO:0003677">
    <property type="term" value="F:DNA binding"/>
    <property type="evidence" value="ECO:0007669"/>
    <property type="project" value="InterPro"/>
</dbReference>
<keyword evidence="1" id="KW-0378">Hydrolase</keyword>
<keyword evidence="1" id="KW-0540">Nuclease</keyword>
<sequence length="336" mass="37024">MASARKPPKPLNLPSPLVLPDPAGAIEFGASLDALRQLFLVQALLATVKTLDLNVLNAELAQYVPAHRLQEMAGVGLRAEIVYPVPCLIEANPRLIAYYRLLLGYSAKRLYRMNSPLGPFETLEKKGVINPRLRPHIPTICSAMIASAEKLVDGLGIQRITRELLDDLQLLTLGSQLQGARNVAIGMAGMHAVRLIIEDIVAPYITKSDANSIVLTNSAGRTVTIRIGADPDVRIEEKVGRNVKRTLSIEVKAGEDNSNIYNRLGEAEKSHNKAKKKGFTEFWTIVNTSNIDLVKARVQTPTTNEFFLLRLLKDKSTPEYADFRQRIEALCGIPTT</sequence>
<protein>
    <submittedName>
        <fullName evidence="1">Restriction endonuclease R.SthI</fullName>
    </submittedName>
</protein>
<evidence type="ECO:0000313" key="1">
    <source>
        <dbReference type="EMBL" id="BAD39318.1"/>
    </source>
</evidence>
<gene>
    <name evidence="1" type="ordered locus">STH333</name>
</gene>
<dbReference type="OrthoDB" id="1804150at2"/>
<reference evidence="1 2" key="1">
    <citation type="journal article" date="2004" name="Nucleic Acids Res.">
        <title>Genome sequence of Symbiobacterium thermophilum, an uncultivable bacterium that depends on microbial commensalism.</title>
        <authorList>
            <person name="Ueda K."/>
            <person name="Yamashita A."/>
            <person name="Ishikawa J."/>
            <person name="Shimada M."/>
            <person name="Watsuji T."/>
            <person name="Morimura K."/>
            <person name="Ikeda H."/>
            <person name="Hattori M."/>
            <person name="Beppu T."/>
        </authorList>
    </citation>
    <scope>NUCLEOTIDE SEQUENCE [LARGE SCALE GENOMIC DNA]</scope>
    <source>
        <strain evidence="2">T / IAM 14863</strain>
    </source>
</reference>
<keyword evidence="1" id="KW-0255">Endonuclease</keyword>
<evidence type="ECO:0000313" key="2">
    <source>
        <dbReference type="Proteomes" id="UP000000417"/>
    </source>
</evidence>
<dbReference type="eggNOG" id="ENOG5033VEG">
    <property type="taxonomic scope" value="Bacteria"/>
</dbReference>
<dbReference type="GO" id="GO:0009307">
    <property type="term" value="P:DNA restriction-modification system"/>
    <property type="evidence" value="ECO:0007669"/>
    <property type="project" value="InterPro"/>
</dbReference>
<dbReference type="REBASE" id="10265">
    <property type="entry name" value="StpORF334P"/>
</dbReference>
<dbReference type="RefSeq" id="WP_011194467.1">
    <property type="nucleotide sequence ID" value="NC_006177.1"/>
</dbReference>
<dbReference type="Proteomes" id="UP000000417">
    <property type="component" value="Chromosome"/>
</dbReference>
<dbReference type="InterPro" id="IPR019071">
    <property type="entry name" value="Restrct_endonuc_II_XcyI"/>
</dbReference>